<proteinExistence type="predicted"/>
<dbReference type="EMBL" id="JAWLLD010000021">
    <property type="protein sequence ID" value="MDV7014244.1"/>
    <property type="molecule type" value="Genomic_DNA"/>
</dbReference>
<accession>A0AAE4RHK5</accession>
<reference evidence="1" key="1">
    <citation type="submission" date="2023-10" db="EMBL/GenBank/DDBJ databases">
        <title>Characterization and genome sequence of Mycobacterium intracellulare ABSURDO, a novel pathogenic isolate with three colony morphotypes that vary in growth and acid-fastness.</title>
        <authorList>
            <person name="Jude B.A."/>
            <person name="Robinson R.T."/>
        </authorList>
    </citation>
    <scope>NUCLEOTIDE SEQUENCE</scope>
    <source>
        <strain evidence="1">ABSURDO Component B</strain>
    </source>
</reference>
<dbReference type="AlphaFoldDB" id="A0AAE4RHK5"/>
<sequence length="122" mass="14214">MSIEIRRRTEGECPCGTPQPINAPITCRHWYECDWGRFNNAELDTRRPIEHLMVTTGNHVRRLLEIGPEPGTRGGVVGAYIEDGRTFVWLEYRRGSYVWELFPAHFEDNRGPIDLFVGRWPD</sequence>
<evidence type="ECO:0000313" key="1">
    <source>
        <dbReference type="EMBL" id="MDV7014244.1"/>
    </source>
</evidence>
<name>A0AAE4RHK5_MYCIT</name>
<protein>
    <submittedName>
        <fullName evidence="1">Uncharacterized protein</fullName>
    </submittedName>
</protein>
<dbReference type="Proteomes" id="UP001187143">
    <property type="component" value="Unassembled WGS sequence"/>
</dbReference>
<comment type="caution">
    <text evidence="1">The sequence shown here is derived from an EMBL/GenBank/DDBJ whole genome shotgun (WGS) entry which is preliminary data.</text>
</comment>
<dbReference type="RefSeq" id="WP_317728703.1">
    <property type="nucleotide sequence ID" value="NZ_JAWLLC010000033.1"/>
</dbReference>
<evidence type="ECO:0000313" key="2">
    <source>
        <dbReference type="Proteomes" id="UP001187143"/>
    </source>
</evidence>
<organism evidence="1 2">
    <name type="scientific">Mycobacterium intracellulare</name>
    <dbReference type="NCBI Taxonomy" id="1767"/>
    <lineage>
        <taxon>Bacteria</taxon>
        <taxon>Bacillati</taxon>
        <taxon>Actinomycetota</taxon>
        <taxon>Actinomycetes</taxon>
        <taxon>Mycobacteriales</taxon>
        <taxon>Mycobacteriaceae</taxon>
        <taxon>Mycobacterium</taxon>
        <taxon>Mycobacterium avium complex (MAC)</taxon>
    </lineage>
</organism>
<gene>
    <name evidence="1" type="ORF">R4F53_18305</name>
</gene>